<keyword evidence="2 5" id="KW-0812">Transmembrane</keyword>
<dbReference type="EMBL" id="CAJPEV010002343">
    <property type="protein sequence ID" value="CAG0896584.1"/>
    <property type="molecule type" value="Genomic_DNA"/>
</dbReference>
<evidence type="ECO:0000313" key="6">
    <source>
        <dbReference type="EMBL" id="CAD7249523.1"/>
    </source>
</evidence>
<dbReference type="AlphaFoldDB" id="A0A7R9A8M3"/>
<dbReference type="PANTHER" id="PTHR10924">
    <property type="entry name" value="MAJOR FACILITATOR SUPERFAMILY PROTEIN-RELATED"/>
    <property type="match status" value="1"/>
</dbReference>
<feature type="transmembrane region" description="Helical" evidence="5">
    <location>
        <begin position="363"/>
        <end position="382"/>
    </location>
</feature>
<reference evidence="6" key="1">
    <citation type="submission" date="2020-11" db="EMBL/GenBank/DDBJ databases">
        <authorList>
            <person name="Tran Van P."/>
        </authorList>
    </citation>
    <scope>NUCLEOTIDE SEQUENCE</scope>
</reference>
<dbReference type="OrthoDB" id="8190074at2759"/>
<protein>
    <submittedName>
        <fullName evidence="6">Uncharacterized protein</fullName>
    </submittedName>
</protein>
<gene>
    <name evidence="6" type="ORF">DSTB1V02_LOCUS9317</name>
</gene>
<evidence type="ECO:0000256" key="1">
    <source>
        <dbReference type="ARBA" id="ARBA00004141"/>
    </source>
</evidence>
<keyword evidence="7" id="KW-1185">Reference proteome</keyword>
<dbReference type="GO" id="GO:0016020">
    <property type="term" value="C:membrane"/>
    <property type="evidence" value="ECO:0007669"/>
    <property type="project" value="UniProtKB-SubCell"/>
</dbReference>
<dbReference type="EMBL" id="LR901860">
    <property type="protein sequence ID" value="CAD7249523.1"/>
    <property type="molecule type" value="Genomic_DNA"/>
</dbReference>
<keyword evidence="4 5" id="KW-0472">Membrane</keyword>
<evidence type="ECO:0000256" key="5">
    <source>
        <dbReference type="SAM" id="Phobius"/>
    </source>
</evidence>
<comment type="subcellular location">
    <subcellularLocation>
        <location evidence="1">Membrane</location>
        <topology evidence="1">Multi-pass membrane protein</topology>
    </subcellularLocation>
</comment>
<proteinExistence type="predicted"/>
<dbReference type="PANTHER" id="PTHR10924:SF27">
    <property type="entry name" value="SOLUTE CARRIER FAMILY 49 MEMBER 4"/>
    <property type="match status" value="1"/>
</dbReference>
<evidence type="ECO:0000256" key="3">
    <source>
        <dbReference type="ARBA" id="ARBA00022989"/>
    </source>
</evidence>
<keyword evidence="3 5" id="KW-1133">Transmembrane helix</keyword>
<sequence length="405" mass="45238">MSLQFSSISEITHARDFLDIVGIEEPQNLLCPLEPCAMPSMRMRISSCSVAVEVLLGSGLRDRTGCTEHGARWICGYESVPELDPMTPRVSTAEGGRNHGKSHVTRSVCLFMGQGKGGQALINGNSLEDDSDRAVENPDEGLTFGRSAVPNVENKPLTKLYKRRWYLLLLYAIYSCWQAGVYNTWGPLEDSVKAAYPNTWRDSTVALQVDWGVITYIIGFVPICWLAISYGVVVNLNQLGIALSFFWGNWLVPVRKNHHFSSKFINLWMKEDEAVSSAIVPSDPDLHERDVIQHFMLLRMLFGSVILATSLNYAAYPLTLELAAEVLYPSDENAVGGWLTAALNLFGFLFFTAFFIPKIGVLWINYTQLGTLLISLPLLYYFKADLRRSQEDESLQSQSVTRAAS</sequence>
<evidence type="ECO:0000256" key="4">
    <source>
        <dbReference type="ARBA" id="ARBA00023136"/>
    </source>
</evidence>
<evidence type="ECO:0000313" key="7">
    <source>
        <dbReference type="Proteomes" id="UP000677054"/>
    </source>
</evidence>
<feature type="transmembrane region" description="Helical" evidence="5">
    <location>
        <begin position="165"/>
        <end position="185"/>
    </location>
</feature>
<dbReference type="InterPro" id="IPR049680">
    <property type="entry name" value="FLVCR1-2_SLC49-like"/>
</dbReference>
<accession>A0A7R9A8M3</accession>
<organism evidence="6">
    <name type="scientific">Darwinula stevensoni</name>
    <dbReference type="NCBI Taxonomy" id="69355"/>
    <lineage>
        <taxon>Eukaryota</taxon>
        <taxon>Metazoa</taxon>
        <taxon>Ecdysozoa</taxon>
        <taxon>Arthropoda</taxon>
        <taxon>Crustacea</taxon>
        <taxon>Oligostraca</taxon>
        <taxon>Ostracoda</taxon>
        <taxon>Podocopa</taxon>
        <taxon>Podocopida</taxon>
        <taxon>Darwinulocopina</taxon>
        <taxon>Darwinuloidea</taxon>
        <taxon>Darwinulidae</taxon>
        <taxon>Darwinula</taxon>
    </lineage>
</organism>
<feature type="transmembrane region" description="Helical" evidence="5">
    <location>
        <begin position="335"/>
        <end position="356"/>
    </location>
</feature>
<feature type="transmembrane region" description="Helical" evidence="5">
    <location>
        <begin position="205"/>
        <end position="228"/>
    </location>
</feature>
<evidence type="ECO:0000256" key="2">
    <source>
        <dbReference type="ARBA" id="ARBA00022692"/>
    </source>
</evidence>
<dbReference type="Proteomes" id="UP000677054">
    <property type="component" value="Unassembled WGS sequence"/>
</dbReference>
<feature type="transmembrane region" description="Helical" evidence="5">
    <location>
        <begin position="296"/>
        <end position="315"/>
    </location>
</feature>
<name>A0A7R9A8M3_9CRUS</name>